<feature type="region of interest" description="Disordered" evidence="2">
    <location>
        <begin position="148"/>
        <end position="221"/>
    </location>
</feature>
<feature type="compositionally biased region" description="Basic and acidic residues" evidence="2">
    <location>
        <begin position="160"/>
        <end position="170"/>
    </location>
</feature>
<dbReference type="Proteomes" id="UP000789831">
    <property type="component" value="Unassembled WGS sequence"/>
</dbReference>
<feature type="compositionally biased region" description="Basic and acidic residues" evidence="2">
    <location>
        <begin position="208"/>
        <end position="221"/>
    </location>
</feature>
<organism evidence="3 4">
    <name type="scientific">Ambispora gerdemannii</name>
    <dbReference type="NCBI Taxonomy" id="144530"/>
    <lineage>
        <taxon>Eukaryota</taxon>
        <taxon>Fungi</taxon>
        <taxon>Fungi incertae sedis</taxon>
        <taxon>Mucoromycota</taxon>
        <taxon>Glomeromycotina</taxon>
        <taxon>Glomeromycetes</taxon>
        <taxon>Archaeosporales</taxon>
        <taxon>Ambisporaceae</taxon>
        <taxon>Ambispora</taxon>
    </lineage>
</organism>
<sequence>ESQKSTRLHKHTSLSLIRWMNEVYTFTGELINDHLGQHDAERACAYNRITQQTFGELISYDYGEVHPSIIRQRITRAFEQNIHIDQEDEEFSDDHYSETVDTAMQTQKDYPRNGSEESIIHEENNDTNAALLAQIQELTNALQQQNSSNSLLGTHGSLAGEKKSHQDHRYNPLNKKHHTRSTINENEEVEEEVIIEDDDMEEAGPSKINDKEGLIEEKKKA</sequence>
<reference evidence="3" key="1">
    <citation type="submission" date="2021-06" db="EMBL/GenBank/DDBJ databases">
        <authorList>
            <person name="Kallberg Y."/>
            <person name="Tangrot J."/>
            <person name="Rosling A."/>
        </authorList>
    </citation>
    <scope>NUCLEOTIDE SEQUENCE</scope>
    <source>
        <strain evidence="3">MT106</strain>
    </source>
</reference>
<gene>
    <name evidence="3" type="ORF">AGERDE_LOCUS12064</name>
</gene>
<evidence type="ECO:0000256" key="2">
    <source>
        <dbReference type="SAM" id="MobiDB-lite"/>
    </source>
</evidence>
<proteinExistence type="predicted"/>
<protein>
    <submittedName>
        <fullName evidence="3">6434_t:CDS:1</fullName>
    </submittedName>
</protein>
<evidence type="ECO:0000313" key="4">
    <source>
        <dbReference type="Proteomes" id="UP000789831"/>
    </source>
</evidence>
<feature type="non-terminal residue" evidence="3">
    <location>
        <position position="221"/>
    </location>
</feature>
<feature type="non-terminal residue" evidence="3">
    <location>
        <position position="1"/>
    </location>
</feature>
<feature type="coiled-coil region" evidence="1">
    <location>
        <begin position="121"/>
        <end position="148"/>
    </location>
</feature>
<dbReference type="EMBL" id="CAJVPL010006836">
    <property type="protein sequence ID" value="CAG8666547.1"/>
    <property type="molecule type" value="Genomic_DNA"/>
</dbReference>
<dbReference type="AlphaFoldDB" id="A0A9N9HDX5"/>
<comment type="caution">
    <text evidence="3">The sequence shown here is derived from an EMBL/GenBank/DDBJ whole genome shotgun (WGS) entry which is preliminary data.</text>
</comment>
<keyword evidence="4" id="KW-1185">Reference proteome</keyword>
<accession>A0A9N9HDX5</accession>
<feature type="compositionally biased region" description="Acidic residues" evidence="2">
    <location>
        <begin position="185"/>
        <end position="202"/>
    </location>
</feature>
<name>A0A9N9HDX5_9GLOM</name>
<keyword evidence="1" id="KW-0175">Coiled coil</keyword>
<evidence type="ECO:0000256" key="1">
    <source>
        <dbReference type="SAM" id="Coils"/>
    </source>
</evidence>
<evidence type="ECO:0000313" key="3">
    <source>
        <dbReference type="EMBL" id="CAG8666547.1"/>
    </source>
</evidence>